<feature type="compositionally biased region" description="Polar residues" evidence="1">
    <location>
        <begin position="136"/>
        <end position="158"/>
    </location>
</feature>
<dbReference type="Proteomes" id="UP000225706">
    <property type="component" value="Unassembled WGS sequence"/>
</dbReference>
<comment type="caution">
    <text evidence="2">The sequence shown here is derived from an EMBL/GenBank/DDBJ whole genome shotgun (WGS) entry which is preliminary data.</text>
</comment>
<evidence type="ECO:0000256" key="1">
    <source>
        <dbReference type="SAM" id="MobiDB-lite"/>
    </source>
</evidence>
<name>A0A2B4SF40_STYPI</name>
<accession>A0A2B4SF40</accession>
<evidence type="ECO:0000313" key="3">
    <source>
        <dbReference type="Proteomes" id="UP000225706"/>
    </source>
</evidence>
<keyword evidence="3" id="KW-1185">Reference proteome</keyword>
<evidence type="ECO:0000313" key="2">
    <source>
        <dbReference type="EMBL" id="PFX27996.1"/>
    </source>
</evidence>
<dbReference type="AlphaFoldDB" id="A0A2B4SF40"/>
<organism evidence="2 3">
    <name type="scientific">Stylophora pistillata</name>
    <name type="common">Smooth cauliflower coral</name>
    <dbReference type="NCBI Taxonomy" id="50429"/>
    <lineage>
        <taxon>Eukaryota</taxon>
        <taxon>Metazoa</taxon>
        <taxon>Cnidaria</taxon>
        <taxon>Anthozoa</taxon>
        <taxon>Hexacorallia</taxon>
        <taxon>Scleractinia</taxon>
        <taxon>Astrocoeniina</taxon>
        <taxon>Pocilloporidae</taxon>
        <taxon>Stylophora</taxon>
    </lineage>
</organism>
<dbReference type="EMBL" id="LSMT01000092">
    <property type="protein sequence ID" value="PFX27996.1"/>
    <property type="molecule type" value="Genomic_DNA"/>
</dbReference>
<protein>
    <submittedName>
        <fullName evidence="2">Uncharacterized protein</fullName>
    </submittedName>
</protein>
<dbReference type="OrthoDB" id="5950965at2759"/>
<reference evidence="3" key="1">
    <citation type="journal article" date="2017" name="bioRxiv">
        <title>Comparative analysis of the genomes of Stylophora pistillata and Acropora digitifera provides evidence for extensive differences between species of corals.</title>
        <authorList>
            <person name="Voolstra C.R."/>
            <person name="Li Y."/>
            <person name="Liew Y.J."/>
            <person name="Baumgarten S."/>
            <person name="Zoccola D."/>
            <person name="Flot J.-F."/>
            <person name="Tambutte S."/>
            <person name="Allemand D."/>
            <person name="Aranda M."/>
        </authorList>
    </citation>
    <scope>NUCLEOTIDE SEQUENCE [LARGE SCALE GENOMIC DNA]</scope>
</reference>
<feature type="region of interest" description="Disordered" evidence="1">
    <location>
        <begin position="120"/>
        <end position="158"/>
    </location>
</feature>
<gene>
    <name evidence="2" type="ORF">AWC38_SpisGene7328</name>
</gene>
<proteinExistence type="predicted"/>
<sequence>MKKRNSNSTVSKLGESAYNALVLTNQVSGDDKRILQYSYNLVSETGKDELSKSFNDESYGKLKKNNVMFRSERMIPNSLSNEGKQFPKKKKVFRSISNPITDRRTYGVETEKVSERYKVKERLPSDGATPGDGEEASSSRVLEATITENPETKTNGSRVLSREIHARKIGLGETTNTSIMGHKLRKKGVCDTTDNSHYQRQFLRVLNKRF</sequence>